<keyword evidence="4" id="KW-1185">Reference proteome</keyword>
<evidence type="ECO:0000256" key="2">
    <source>
        <dbReference type="SAM" id="SignalP"/>
    </source>
</evidence>
<feature type="region of interest" description="Disordered" evidence="1">
    <location>
        <begin position="252"/>
        <end position="280"/>
    </location>
</feature>
<dbReference type="AlphaFoldDB" id="A0A409VL58"/>
<dbReference type="EMBL" id="NHYE01005616">
    <property type="protein sequence ID" value="PPQ67004.1"/>
    <property type="molecule type" value="Genomic_DNA"/>
</dbReference>
<protein>
    <submittedName>
        <fullName evidence="3">Uncharacterized protein</fullName>
    </submittedName>
</protein>
<reference evidence="3 4" key="1">
    <citation type="journal article" date="2018" name="Evol. Lett.">
        <title>Horizontal gene cluster transfer increased hallucinogenic mushroom diversity.</title>
        <authorList>
            <person name="Reynolds H.T."/>
            <person name="Vijayakumar V."/>
            <person name="Gluck-Thaler E."/>
            <person name="Korotkin H.B."/>
            <person name="Matheny P.B."/>
            <person name="Slot J.C."/>
        </authorList>
    </citation>
    <scope>NUCLEOTIDE SEQUENCE [LARGE SCALE GENOMIC DNA]</scope>
    <source>
        <strain evidence="3 4">SRW20</strain>
    </source>
</reference>
<name>A0A409VL58_9AGAR</name>
<dbReference type="Proteomes" id="UP000284706">
    <property type="component" value="Unassembled WGS sequence"/>
</dbReference>
<sequence length="303" mass="33486">MLLQRVLVILLESQGCVDSTQRDTDSGFVHGPRTIPRRNQGPASPIRRQEFKELELLSGDVVLRGTMLTVDADVECPRVRQDHDALRIDICAAPLGVWRRMVVILSLSPVSSSQVSVWFPRIYLDLHPDGLCTYMNMEEDRKACSKMFHPVLHGSSNYPSRGAYIRPFTPTPPLSLSTASNAIPSGPKTAAIAPLSPPSIPHCRATGTNASERIHQRARRPPRSSIVELTRLCVPRPLSSFPSLHRSRHTYTSLHSPLSISRSRSHSTPTTASPSLPSSSRCLPKWLPSLCRFHVTSLANVEA</sequence>
<feature type="signal peptide" evidence="2">
    <location>
        <begin position="1"/>
        <end position="19"/>
    </location>
</feature>
<dbReference type="InParanoid" id="A0A409VL58"/>
<keyword evidence="2" id="KW-0732">Signal</keyword>
<comment type="caution">
    <text evidence="3">The sequence shown here is derived from an EMBL/GenBank/DDBJ whole genome shotgun (WGS) entry which is preliminary data.</text>
</comment>
<evidence type="ECO:0000313" key="3">
    <source>
        <dbReference type="EMBL" id="PPQ67004.1"/>
    </source>
</evidence>
<feature type="chain" id="PRO_5019150860" evidence="2">
    <location>
        <begin position="20"/>
        <end position="303"/>
    </location>
</feature>
<gene>
    <name evidence="3" type="ORF">CVT26_009963</name>
</gene>
<feature type="region of interest" description="Disordered" evidence="1">
    <location>
        <begin position="22"/>
        <end position="44"/>
    </location>
</feature>
<accession>A0A409VL58</accession>
<proteinExistence type="predicted"/>
<evidence type="ECO:0000313" key="4">
    <source>
        <dbReference type="Proteomes" id="UP000284706"/>
    </source>
</evidence>
<organism evidence="3 4">
    <name type="scientific">Gymnopilus dilepis</name>
    <dbReference type="NCBI Taxonomy" id="231916"/>
    <lineage>
        <taxon>Eukaryota</taxon>
        <taxon>Fungi</taxon>
        <taxon>Dikarya</taxon>
        <taxon>Basidiomycota</taxon>
        <taxon>Agaricomycotina</taxon>
        <taxon>Agaricomycetes</taxon>
        <taxon>Agaricomycetidae</taxon>
        <taxon>Agaricales</taxon>
        <taxon>Agaricineae</taxon>
        <taxon>Hymenogastraceae</taxon>
        <taxon>Gymnopilus</taxon>
    </lineage>
</organism>
<evidence type="ECO:0000256" key="1">
    <source>
        <dbReference type="SAM" id="MobiDB-lite"/>
    </source>
</evidence>